<gene>
    <name evidence="7" type="ORF">CAL24_20900</name>
</gene>
<name>A0A261VF10_9BORD</name>
<feature type="transmembrane region" description="Helical" evidence="6">
    <location>
        <begin position="344"/>
        <end position="364"/>
    </location>
</feature>
<feature type="transmembrane region" description="Helical" evidence="6">
    <location>
        <begin position="150"/>
        <end position="169"/>
    </location>
</feature>
<comment type="caution">
    <text evidence="7">The sequence shown here is derived from an EMBL/GenBank/DDBJ whole genome shotgun (WGS) entry which is preliminary data.</text>
</comment>
<evidence type="ECO:0000256" key="4">
    <source>
        <dbReference type="ARBA" id="ARBA00023136"/>
    </source>
</evidence>
<keyword evidence="3 6" id="KW-1133">Transmembrane helix</keyword>
<dbReference type="GO" id="GO:0015086">
    <property type="term" value="F:cadmium ion transmembrane transporter activity"/>
    <property type="evidence" value="ECO:0007669"/>
    <property type="project" value="TreeGrafter"/>
</dbReference>
<evidence type="ECO:0000256" key="3">
    <source>
        <dbReference type="ARBA" id="ARBA00022989"/>
    </source>
</evidence>
<dbReference type="AlphaFoldDB" id="A0A261VF10"/>
<feature type="transmembrane region" description="Helical" evidence="6">
    <location>
        <begin position="232"/>
        <end position="254"/>
    </location>
</feature>
<accession>A0A261VF10</accession>
<dbReference type="EMBL" id="NEVT01000008">
    <property type="protein sequence ID" value="OZI72736.1"/>
    <property type="molecule type" value="Genomic_DNA"/>
</dbReference>
<dbReference type="InterPro" id="IPR001046">
    <property type="entry name" value="NRAMP_fam"/>
</dbReference>
<evidence type="ECO:0000256" key="6">
    <source>
        <dbReference type="SAM" id="Phobius"/>
    </source>
</evidence>
<keyword evidence="2 6" id="KW-0812">Transmembrane</keyword>
<organism evidence="7 8">
    <name type="scientific">Bordetella genomosp. 2</name>
    <dbReference type="NCBI Taxonomy" id="1983456"/>
    <lineage>
        <taxon>Bacteria</taxon>
        <taxon>Pseudomonadati</taxon>
        <taxon>Pseudomonadota</taxon>
        <taxon>Betaproteobacteria</taxon>
        <taxon>Burkholderiales</taxon>
        <taxon>Alcaligenaceae</taxon>
        <taxon>Bordetella</taxon>
    </lineage>
</organism>
<dbReference type="GO" id="GO:0005886">
    <property type="term" value="C:plasma membrane"/>
    <property type="evidence" value="ECO:0007669"/>
    <property type="project" value="TreeGrafter"/>
</dbReference>
<evidence type="ECO:0000256" key="5">
    <source>
        <dbReference type="SAM" id="MobiDB-lite"/>
    </source>
</evidence>
<feature type="transmembrane region" description="Helical" evidence="6">
    <location>
        <begin position="444"/>
        <end position="461"/>
    </location>
</feature>
<feature type="region of interest" description="Disordered" evidence="5">
    <location>
        <begin position="23"/>
        <end position="56"/>
    </location>
</feature>
<sequence length="533" mass="56904">MNGGRATSSSGTTGPPCIAAAASTTRSTGANCAAPPRWTWNWPRPDAPPGPRGPARAAMARPRAVLACEHAMALHRIITTWGETIMSADPSAVHQPALPARSAGVAASAMGAPIPTSFWGYVKSFGPGIVLVLTWLGAGDLVDNAMAGAHYGYALMWGLALALLVRYFLVSIIAHYQLMNVRGHTIFEGYALVWKYYPILLGVGGIVLGHFYESYTIRGSGEALYHLTGESGSVLLWSVFAVIAAVAITGKAVYRYLETVEKVILVVLAASLVGGAIMARPDVGAIVTGTFAFETPTQVGAFGAVVIVVSLIGAVGGSLANLLYPTFMKEKGYIRPEHRRVQRYDLLFGIFVIIVLDLAVWVMGAEVLHPRGITIEDFNDLAQLLGQVAGRAGEIIIYLGVLCACFSSVIGYAHGFPKMAMECLYCVAPARKEKYRDAPSKDPAFRVAYFLVAILPLVWAIPGMPGFIWLTVFVNAAQIVLMPLVSIGLIVLINRKDLMGDLAGNKLHTIVLVLLTLLAIWGSYVTFNAMLGG</sequence>
<comment type="subcellular location">
    <subcellularLocation>
        <location evidence="1">Membrane</location>
        <topology evidence="1">Multi-pass membrane protein</topology>
    </subcellularLocation>
</comment>
<protein>
    <recommendedName>
        <fullName evidence="9">Mn2+/Fe2+ transporter</fullName>
    </recommendedName>
</protein>
<evidence type="ECO:0000313" key="7">
    <source>
        <dbReference type="EMBL" id="OZI72736.1"/>
    </source>
</evidence>
<evidence type="ECO:0000256" key="2">
    <source>
        <dbReference type="ARBA" id="ARBA00022692"/>
    </source>
</evidence>
<dbReference type="PANTHER" id="PTHR11706">
    <property type="entry name" value="SOLUTE CARRIER PROTEIN FAMILY 11 MEMBER"/>
    <property type="match status" value="1"/>
</dbReference>
<evidence type="ECO:0000256" key="1">
    <source>
        <dbReference type="ARBA" id="ARBA00004141"/>
    </source>
</evidence>
<reference evidence="8" key="1">
    <citation type="submission" date="2017-05" db="EMBL/GenBank/DDBJ databases">
        <title>Complete and WGS of Bordetella genogroups.</title>
        <authorList>
            <person name="Spilker T."/>
            <person name="Lipuma J."/>
        </authorList>
    </citation>
    <scope>NUCLEOTIDE SEQUENCE [LARGE SCALE GENOMIC DNA]</scope>
    <source>
        <strain evidence="8">AU8256</strain>
    </source>
</reference>
<feature type="transmembrane region" description="Helical" evidence="6">
    <location>
        <begin position="395"/>
        <end position="413"/>
    </location>
</feature>
<evidence type="ECO:0000313" key="8">
    <source>
        <dbReference type="Proteomes" id="UP000215633"/>
    </source>
</evidence>
<feature type="transmembrane region" description="Helical" evidence="6">
    <location>
        <begin position="263"/>
        <end position="279"/>
    </location>
</feature>
<dbReference type="GO" id="GO:0034755">
    <property type="term" value="P:iron ion transmembrane transport"/>
    <property type="evidence" value="ECO:0007669"/>
    <property type="project" value="TreeGrafter"/>
</dbReference>
<dbReference type="Pfam" id="PF01566">
    <property type="entry name" value="Nramp"/>
    <property type="match status" value="1"/>
</dbReference>
<dbReference type="NCBIfam" id="NF037982">
    <property type="entry name" value="Nramp_1"/>
    <property type="match status" value="1"/>
</dbReference>
<keyword evidence="8" id="KW-1185">Reference proteome</keyword>
<dbReference type="GO" id="GO:0005384">
    <property type="term" value="F:manganese ion transmembrane transporter activity"/>
    <property type="evidence" value="ECO:0007669"/>
    <property type="project" value="TreeGrafter"/>
</dbReference>
<dbReference type="Proteomes" id="UP000215633">
    <property type="component" value="Unassembled WGS sequence"/>
</dbReference>
<keyword evidence="4 6" id="KW-0472">Membrane</keyword>
<evidence type="ECO:0008006" key="9">
    <source>
        <dbReference type="Google" id="ProtNLM"/>
    </source>
</evidence>
<feature type="transmembrane region" description="Helical" evidence="6">
    <location>
        <begin position="505"/>
        <end position="527"/>
    </location>
</feature>
<proteinExistence type="predicted"/>
<dbReference type="PANTHER" id="PTHR11706:SF3">
    <property type="entry name" value="METAL ION TRANSPORT PROTEIN"/>
    <property type="match status" value="1"/>
</dbReference>
<feature type="transmembrane region" description="Helical" evidence="6">
    <location>
        <begin position="467"/>
        <end position="493"/>
    </location>
</feature>
<feature type="transmembrane region" description="Helical" evidence="6">
    <location>
        <begin position="190"/>
        <end position="212"/>
    </location>
</feature>
<feature type="transmembrane region" description="Helical" evidence="6">
    <location>
        <begin position="118"/>
        <end position="138"/>
    </location>
</feature>
<feature type="transmembrane region" description="Helical" evidence="6">
    <location>
        <begin position="299"/>
        <end position="324"/>
    </location>
</feature>